<keyword evidence="1" id="KW-0732">Signal</keyword>
<feature type="chain" id="PRO_5026921977" description="Surface-adhesin protein E-like domain-containing protein" evidence="1">
    <location>
        <begin position="19"/>
        <end position="132"/>
    </location>
</feature>
<dbReference type="Pfam" id="PF16747">
    <property type="entry name" value="Adhesin_E"/>
    <property type="match status" value="1"/>
</dbReference>
<evidence type="ECO:0000259" key="2">
    <source>
        <dbReference type="Pfam" id="PF16747"/>
    </source>
</evidence>
<dbReference type="RefSeq" id="WP_174894351.1">
    <property type="nucleotide sequence ID" value="NZ_CP054803.1"/>
</dbReference>
<feature type="domain" description="Surface-adhesin protein E-like" evidence="2">
    <location>
        <begin position="21"/>
        <end position="132"/>
    </location>
</feature>
<evidence type="ECO:0000313" key="3">
    <source>
        <dbReference type="EMBL" id="QKU21235.1"/>
    </source>
</evidence>
<reference evidence="3 4" key="1">
    <citation type="submission" date="2019-11" db="EMBL/GenBank/DDBJ databases">
        <title>FDA dAtabase for Regulatory Grade micrObial Sequences (FDA-ARGOS): Supporting development and validation of Infectious Disease Dx tests.</title>
        <authorList>
            <person name="Patel R."/>
            <person name="Rucinski S."/>
            <person name="Tallon L."/>
            <person name="Sadzewicz L."/>
            <person name="Vavikolanu K."/>
            <person name="Mehta A."/>
            <person name="Aluvathingal J."/>
            <person name="Nadendla S."/>
            <person name="Nandy P."/>
            <person name="Geyer C."/>
            <person name="Yan Y."/>
            <person name="Sichtig H."/>
        </authorList>
    </citation>
    <scope>NUCLEOTIDE SEQUENCE [LARGE SCALE GENOMIC DNA]</scope>
    <source>
        <strain evidence="3 4">FDAARGOS_557</strain>
    </source>
</reference>
<dbReference type="AlphaFoldDB" id="A0A6N1N2M8"/>
<protein>
    <recommendedName>
        <fullName evidence="2">Surface-adhesin protein E-like domain-containing protein</fullName>
    </recommendedName>
</protein>
<sequence>MSRVFLALILCSVCSVQASEWEYLGETNEFKYELDKQAIRKVATGYSTVGNNVTQFWVKKVVINDLSKDGLGIGDHTKTLLHINCNADLLGFKTEIKYKGTRVIDSYTAPYVKMEPIVPDTIGSSLAKVICN</sequence>
<organism evidence="3 4">
    <name type="scientific">Acinetobacter lwoffii</name>
    <dbReference type="NCBI Taxonomy" id="28090"/>
    <lineage>
        <taxon>Bacteria</taxon>
        <taxon>Pseudomonadati</taxon>
        <taxon>Pseudomonadota</taxon>
        <taxon>Gammaproteobacteria</taxon>
        <taxon>Moraxellales</taxon>
        <taxon>Moraxellaceae</taxon>
        <taxon>Acinetobacter</taxon>
    </lineage>
</organism>
<dbReference type="InterPro" id="IPR031939">
    <property type="entry name" value="Adhesin_E-like"/>
</dbReference>
<accession>A0A6N1N2M8</accession>
<feature type="signal peptide" evidence="1">
    <location>
        <begin position="1"/>
        <end position="18"/>
    </location>
</feature>
<dbReference type="Proteomes" id="UP000509126">
    <property type="component" value="Chromosome"/>
</dbReference>
<gene>
    <name evidence="3" type="ORF">FOB19_07345</name>
</gene>
<proteinExistence type="predicted"/>
<name>A0A6N1N2M8_ACILW</name>
<evidence type="ECO:0000313" key="4">
    <source>
        <dbReference type="Proteomes" id="UP000509126"/>
    </source>
</evidence>
<evidence type="ECO:0000256" key="1">
    <source>
        <dbReference type="SAM" id="SignalP"/>
    </source>
</evidence>
<dbReference type="EMBL" id="CP054803">
    <property type="protein sequence ID" value="QKU21235.1"/>
    <property type="molecule type" value="Genomic_DNA"/>
</dbReference>